<dbReference type="Gene3D" id="3.50.30.50">
    <property type="entry name" value="Putative cyclase"/>
    <property type="match status" value="1"/>
</dbReference>
<dbReference type="Pfam" id="PF04199">
    <property type="entry name" value="Cyclase"/>
    <property type="match status" value="1"/>
</dbReference>
<comment type="caution">
    <text evidence="1">The sequence shown here is derived from an EMBL/GenBank/DDBJ whole genome shotgun (WGS) entry which is preliminary data.</text>
</comment>
<dbReference type="GO" id="GO:0016787">
    <property type="term" value="F:hydrolase activity"/>
    <property type="evidence" value="ECO:0007669"/>
    <property type="project" value="UniProtKB-KW"/>
</dbReference>
<accession>A0ABW1XNK3</accession>
<organism evidence="1 2">
    <name type="scientific">Pseudobowmanella zhangzhouensis</name>
    <dbReference type="NCBI Taxonomy" id="1537679"/>
    <lineage>
        <taxon>Bacteria</taxon>
        <taxon>Pseudomonadati</taxon>
        <taxon>Pseudomonadota</taxon>
        <taxon>Gammaproteobacteria</taxon>
        <taxon>Alteromonadales</taxon>
        <taxon>Alteromonadaceae</taxon>
    </lineage>
</organism>
<dbReference type="EMBL" id="JBHSUS010000001">
    <property type="protein sequence ID" value="MFC6441624.1"/>
    <property type="molecule type" value="Genomic_DNA"/>
</dbReference>
<keyword evidence="1" id="KW-0378">Hydrolase</keyword>
<dbReference type="InterPro" id="IPR037175">
    <property type="entry name" value="KFase_sf"/>
</dbReference>
<dbReference type="Proteomes" id="UP001596364">
    <property type="component" value="Unassembled WGS sequence"/>
</dbReference>
<dbReference type="EC" id="3.5.-.-" evidence="1"/>
<evidence type="ECO:0000313" key="1">
    <source>
        <dbReference type="EMBL" id="MFC6441624.1"/>
    </source>
</evidence>
<name>A0ABW1XNK3_9ALTE</name>
<gene>
    <name evidence="1" type="ORF">ACFP85_15835</name>
</gene>
<dbReference type="InterPro" id="IPR007325">
    <property type="entry name" value="KFase/CYL"/>
</dbReference>
<dbReference type="PANTHER" id="PTHR31118:SF32">
    <property type="entry name" value="KYNURENINE FORMAMIDASE"/>
    <property type="match status" value="1"/>
</dbReference>
<protein>
    <submittedName>
        <fullName evidence="1">Cyclase family protein</fullName>
        <ecNumber evidence="1">3.5.-.-</ecNumber>
    </submittedName>
</protein>
<dbReference type="RefSeq" id="WP_131257618.1">
    <property type="nucleotide sequence ID" value="NZ_JBHSUS010000001.1"/>
</dbReference>
<dbReference type="PANTHER" id="PTHR31118">
    <property type="entry name" value="CYCLASE-LIKE PROTEIN 2"/>
    <property type="match status" value="1"/>
</dbReference>
<reference evidence="2" key="1">
    <citation type="journal article" date="2019" name="Int. J. Syst. Evol. Microbiol.">
        <title>The Global Catalogue of Microorganisms (GCM) 10K type strain sequencing project: providing services to taxonomists for standard genome sequencing and annotation.</title>
        <authorList>
            <consortium name="The Broad Institute Genomics Platform"/>
            <consortium name="The Broad Institute Genome Sequencing Center for Infectious Disease"/>
            <person name="Wu L."/>
            <person name="Ma J."/>
        </authorList>
    </citation>
    <scope>NUCLEOTIDE SEQUENCE [LARGE SCALE GENOMIC DNA]</scope>
    <source>
        <strain evidence="2">CGMCC 1.16031</strain>
    </source>
</reference>
<dbReference type="SUPFAM" id="SSF102198">
    <property type="entry name" value="Putative cyclase"/>
    <property type="match status" value="1"/>
</dbReference>
<proteinExistence type="predicted"/>
<keyword evidence="2" id="KW-1185">Reference proteome</keyword>
<evidence type="ECO:0000313" key="2">
    <source>
        <dbReference type="Proteomes" id="UP001596364"/>
    </source>
</evidence>
<sequence>MHTRLIDLSHEIFDGLITYKGLPAPVICDFLSREQSKANYGGQHSVQIGRINMVSNTGTYVDVPFHFCEHGEDLAQLELSHFAELPGICIDAHGVQAIGPELFAGKALRGRAVLIHTGWSQHWNTPVYFENHPFLTEAAAGYLQQAGVMLVGIDSHNIDDTRGVTRPVHQHLLSHRILIVEHLTNLASLPQQDFLFSAVPPKVAGMGTFPVRAYASLTAKG</sequence>